<sequence>VPGRRGLGDGPGRGRQHGRGHGRRRRRHGHGRHDGRRRSRRRPRHGRRHRSRRRAQGLARGGRGDLGHHPRCRRGPVRLTVSWRARGVRTAGPIDSRGRTDDGAVTGGARVGAPDPESNGAPPCPFRTRSSRTSAPA</sequence>
<comment type="caution">
    <text evidence="2">The sequence shown here is derived from an EMBL/GenBank/DDBJ whole genome shotgun (WGS) entry which is preliminary data.</text>
</comment>
<name>A0A6L5GFN4_9ACTN</name>
<dbReference type="EMBL" id="WIAO01000046">
    <property type="protein sequence ID" value="MQM28497.1"/>
    <property type="molecule type" value="Genomic_DNA"/>
</dbReference>
<gene>
    <name evidence="2" type="ORF">GFD30_23475</name>
</gene>
<feature type="region of interest" description="Disordered" evidence="1">
    <location>
        <begin position="1"/>
        <end position="137"/>
    </location>
</feature>
<evidence type="ECO:0000313" key="3">
    <source>
        <dbReference type="Proteomes" id="UP000477750"/>
    </source>
</evidence>
<feature type="non-terminal residue" evidence="2">
    <location>
        <position position="1"/>
    </location>
</feature>
<dbReference type="Proteomes" id="UP000477750">
    <property type="component" value="Unassembled WGS sequence"/>
</dbReference>
<protein>
    <submittedName>
        <fullName evidence="2">Uncharacterized protein</fullName>
    </submittedName>
</protein>
<feature type="compositionally biased region" description="Basic residues" evidence="1">
    <location>
        <begin position="14"/>
        <end position="55"/>
    </location>
</feature>
<organism evidence="2 3">
    <name type="scientific">Glycomyces albidus</name>
    <dbReference type="NCBI Taxonomy" id="2656774"/>
    <lineage>
        <taxon>Bacteria</taxon>
        <taxon>Bacillati</taxon>
        <taxon>Actinomycetota</taxon>
        <taxon>Actinomycetes</taxon>
        <taxon>Glycomycetales</taxon>
        <taxon>Glycomycetaceae</taxon>
        <taxon>Glycomyces</taxon>
    </lineage>
</organism>
<dbReference type="AlphaFoldDB" id="A0A6L5GFN4"/>
<evidence type="ECO:0000256" key="1">
    <source>
        <dbReference type="SAM" id="MobiDB-lite"/>
    </source>
</evidence>
<keyword evidence="3" id="KW-1185">Reference proteome</keyword>
<reference evidence="2 3" key="1">
    <citation type="submission" date="2019-10" db="EMBL/GenBank/DDBJ databases">
        <title>Glycomyces albidus sp. nov., a novel actinomycete isolated from rhizosphere soil of wheat (Triticum aestivum L.).</title>
        <authorList>
            <person name="Qian L."/>
        </authorList>
    </citation>
    <scope>NUCLEOTIDE SEQUENCE [LARGE SCALE GENOMIC DNA]</scope>
    <source>
        <strain evidence="2 3">NEAU-7082</strain>
    </source>
</reference>
<accession>A0A6L5GFN4</accession>
<evidence type="ECO:0000313" key="2">
    <source>
        <dbReference type="EMBL" id="MQM28497.1"/>
    </source>
</evidence>
<proteinExistence type="predicted"/>